<dbReference type="EMBL" id="PIOC01000012">
    <property type="protein sequence ID" value="RDW19579.1"/>
    <property type="molecule type" value="Genomic_DNA"/>
</dbReference>
<protein>
    <recommendedName>
        <fullName evidence="3">YneQ</fullName>
    </recommendedName>
</protein>
<dbReference type="OrthoDB" id="2361368at2"/>
<proteinExistence type="predicted"/>
<comment type="caution">
    <text evidence="1">The sequence shown here is derived from an EMBL/GenBank/DDBJ whole genome shotgun (WGS) entry which is preliminary data.</text>
</comment>
<accession>A0A3D8PWR1</accession>
<sequence>MAFGIKREELMAWKKNVENGEIDFLTHYWQDERFPNCNTVTKVGCSDIEKLKTWGRKYGLEENWIDMREQYPHFDLFGVHQEEVLRNEGKWDQLSRFNLMNTENK</sequence>
<name>A0A3D8PWR1_9BACI</name>
<evidence type="ECO:0000313" key="1">
    <source>
        <dbReference type="EMBL" id="RDW19579.1"/>
    </source>
</evidence>
<dbReference type="AlphaFoldDB" id="A0A3D8PWR1"/>
<gene>
    <name evidence="1" type="ORF">CWR48_07610</name>
</gene>
<keyword evidence="2" id="KW-1185">Reference proteome</keyword>
<dbReference type="RefSeq" id="WP_115772655.1">
    <property type="nucleotide sequence ID" value="NZ_PIOC01000012.1"/>
</dbReference>
<evidence type="ECO:0000313" key="2">
    <source>
        <dbReference type="Proteomes" id="UP000257143"/>
    </source>
</evidence>
<reference evidence="2" key="1">
    <citation type="submission" date="2017-11" db="EMBL/GenBank/DDBJ databases">
        <authorList>
            <person name="Zhu W."/>
        </authorList>
    </citation>
    <scope>NUCLEOTIDE SEQUENCE [LARGE SCALE GENOMIC DNA]</scope>
    <source>
        <strain evidence="2">CAU 1183</strain>
    </source>
</reference>
<organism evidence="1 2">
    <name type="scientific">Oceanobacillus arenosus</name>
    <dbReference type="NCBI Taxonomy" id="1229153"/>
    <lineage>
        <taxon>Bacteria</taxon>
        <taxon>Bacillati</taxon>
        <taxon>Bacillota</taxon>
        <taxon>Bacilli</taxon>
        <taxon>Bacillales</taxon>
        <taxon>Bacillaceae</taxon>
        <taxon>Oceanobacillus</taxon>
    </lineage>
</organism>
<dbReference type="Proteomes" id="UP000257143">
    <property type="component" value="Unassembled WGS sequence"/>
</dbReference>
<evidence type="ECO:0008006" key="3">
    <source>
        <dbReference type="Google" id="ProtNLM"/>
    </source>
</evidence>